<evidence type="ECO:0000313" key="3">
    <source>
        <dbReference type="Proteomes" id="UP000309016"/>
    </source>
</evidence>
<dbReference type="EMBL" id="CP040812">
    <property type="protein sequence ID" value="QCY68978.1"/>
    <property type="molecule type" value="Genomic_DNA"/>
</dbReference>
<evidence type="ECO:0000313" key="2">
    <source>
        <dbReference type="EMBL" id="QCY68978.1"/>
    </source>
</evidence>
<proteinExistence type="predicted"/>
<keyword evidence="3" id="KW-1185">Reference proteome</keyword>
<accession>A0A5B7X2W9</accession>
<feature type="region of interest" description="Disordered" evidence="1">
    <location>
        <begin position="55"/>
        <end position="74"/>
    </location>
</feature>
<dbReference type="RefSeq" id="WP_139065561.1">
    <property type="nucleotide sequence ID" value="NZ_CP040812.1"/>
</dbReference>
<evidence type="ECO:0000256" key="1">
    <source>
        <dbReference type="SAM" id="MobiDB-lite"/>
    </source>
</evidence>
<name>A0A5B7X2W9_9FLAO</name>
<dbReference type="AlphaFoldDB" id="A0A5B7X2W9"/>
<organism evidence="2 3">
    <name type="scientific">Antarcticibacterium flavum</name>
    <dbReference type="NCBI Taxonomy" id="2058175"/>
    <lineage>
        <taxon>Bacteria</taxon>
        <taxon>Pseudomonadati</taxon>
        <taxon>Bacteroidota</taxon>
        <taxon>Flavobacteriia</taxon>
        <taxon>Flavobacteriales</taxon>
        <taxon>Flavobacteriaceae</taxon>
        <taxon>Antarcticibacterium</taxon>
    </lineage>
</organism>
<protein>
    <recommendedName>
        <fullName evidence="4">YtxH domain-containing protein</fullName>
    </recommendedName>
</protein>
<gene>
    <name evidence="2" type="ORF">FHG64_05925</name>
</gene>
<dbReference type="Proteomes" id="UP000309016">
    <property type="component" value="Chromosome"/>
</dbReference>
<dbReference type="PROSITE" id="PS51257">
    <property type="entry name" value="PROKAR_LIPOPROTEIN"/>
    <property type="match status" value="1"/>
</dbReference>
<sequence>MKKSILILAAAFTFSSFFTSCRETTNRGSDVEVTDDMDDLDDVGDDLEDAADDVGRSIEEGANEVEREVRSDDY</sequence>
<reference evidence="2 3" key="1">
    <citation type="submission" date="2019-06" db="EMBL/GenBank/DDBJ databases">
        <title>Complete genome sequence of Antarcticibacterium flavum KCTC 52984T from an Antarctic marine sediment.</title>
        <authorList>
            <person name="Lee Y.M."/>
            <person name="Shin S.C."/>
        </authorList>
    </citation>
    <scope>NUCLEOTIDE SEQUENCE [LARGE SCALE GENOMIC DNA]</scope>
    <source>
        <strain evidence="2 3">KCTC 52984</strain>
    </source>
</reference>
<evidence type="ECO:0008006" key="4">
    <source>
        <dbReference type="Google" id="ProtNLM"/>
    </source>
</evidence>
<dbReference type="KEGG" id="afla:FHG64_05925"/>